<dbReference type="KEGG" id="tsr:106538108"/>
<feature type="chain" id="PRO_5026759337" evidence="6">
    <location>
        <begin position="23"/>
        <end position="81"/>
    </location>
</feature>
<evidence type="ECO:0000256" key="4">
    <source>
        <dbReference type="ARBA" id="ARBA00022702"/>
    </source>
</evidence>
<dbReference type="GO" id="GO:0005179">
    <property type="term" value="F:hormone activity"/>
    <property type="evidence" value="ECO:0007669"/>
    <property type="project" value="UniProtKB-KW"/>
</dbReference>
<dbReference type="AlphaFoldDB" id="A0A6I9X9P8"/>
<dbReference type="GO" id="GO:0005576">
    <property type="term" value="C:extracellular region"/>
    <property type="evidence" value="ECO:0007669"/>
    <property type="project" value="UniProtKB-SubCell"/>
</dbReference>
<organism evidence="7 8">
    <name type="scientific">Thamnophis sirtalis</name>
    <dbReference type="NCBI Taxonomy" id="35019"/>
    <lineage>
        <taxon>Eukaryota</taxon>
        <taxon>Metazoa</taxon>
        <taxon>Chordata</taxon>
        <taxon>Craniata</taxon>
        <taxon>Vertebrata</taxon>
        <taxon>Euteleostomi</taxon>
        <taxon>Lepidosauria</taxon>
        <taxon>Squamata</taxon>
        <taxon>Bifurcata</taxon>
        <taxon>Unidentata</taxon>
        <taxon>Episquamata</taxon>
        <taxon>Toxicofera</taxon>
        <taxon>Serpentes</taxon>
        <taxon>Colubroidea</taxon>
        <taxon>Colubridae</taxon>
        <taxon>Natricinae</taxon>
        <taxon>Thamnophis</taxon>
    </lineage>
</organism>
<evidence type="ECO:0000256" key="2">
    <source>
        <dbReference type="ARBA" id="ARBA00008022"/>
    </source>
</evidence>
<dbReference type="RefSeq" id="XP_013907978.1">
    <property type="nucleotide sequence ID" value="XM_014052503.1"/>
</dbReference>
<keyword evidence="4" id="KW-0372">Hormone</keyword>
<sequence length="81" mass="9094">MKLQVICVLFVLLSAATRNLCAFTIQRDIQKDLAGADTYKTESMGLQALLGRSKRHISHIALCRYCWDCCGNKGFGYCCRT</sequence>
<name>A0A6I9X9P8_9SAUR</name>
<dbReference type="Proteomes" id="UP000504617">
    <property type="component" value="Unplaced"/>
</dbReference>
<evidence type="ECO:0000256" key="5">
    <source>
        <dbReference type="ARBA" id="ARBA00023157"/>
    </source>
</evidence>
<evidence type="ECO:0000256" key="1">
    <source>
        <dbReference type="ARBA" id="ARBA00004613"/>
    </source>
</evidence>
<evidence type="ECO:0000256" key="6">
    <source>
        <dbReference type="SAM" id="SignalP"/>
    </source>
</evidence>
<accession>A0A6I9X9P8</accession>
<evidence type="ECO:0000313" key="7">
    <source>
        <dbReference type="Proteomes" id="UP000504617"/>
    </source>
</evidence>
<dbReference type="GO" id="GO:0006879">
    <property type="term" value="P:intracellular iron ion homeostasis"/>
    <property type="evidence" value="ECO:0007669"/>
    <property type="project" value="InterPro"/>
</dbReference>
<proteinExistence type="inferred from homology"/>
<comment type="subcellular location">
    <subcellularLocation>
        <location evidence="1">Secreted</location>
    </subcellularLocation>
</comment>
<keyword evidence="5" id="KW-1015">Disulfide bond</keyword>
<protein>
    <submittedName>
        <fullName evidence="8">Hepcidin-like</fullName>
    </submittedName>
</protein>
<dbReference type="OrthoDB" id="9428792at2759"/>
<gene>
    <name evidence="8" type="primary">LOC106538108</name>
</gene>
<dbReference type="GeneID" id="106538108"/>
<evidence type="ECO:0000313" key="8">
    <source>
        <dbReference type="RefSeq" id="XP_013907978.1"/>
    </source>
</evidence>
<dbReference type="Pfam" id="PF06446">
    <property type="entry name" value="Hepcidin"/>
    <property type="match status" value="1"/>
</dbReference>
<keyword evidence="7" id="KW-1185">Reference proteome</keyword>
<dbReference type="InterPro" id="IPR010500">
    <property type="entry name" value="Hepcidin"/>
</dbReference>
<keyword evidence="6" id="KW-0732">Signal</keyword>
<comment type="similarity">
    <text evidence="2">Belongs to the hepcidin family.</text>
</comment>
<reference evidence="8" key="1">
    <citation type="submission" date="2025-08" db="UniProtKB">
        <authorList>
            <consortium name="RefSeq"/>
        </authorList>
    </citation>
    <scope>IDENTIFICATION</scope>
    <source>
        <tissue evidence="8">Skeletal muscle</tissue>
    </source>
</reference>
<keyword evidence="3" id="KW-0964">Secreted</keyword>
<feature type="signal peptide" evidence="6">
    <location>
        <begin position="1"/>
        <end position="22"/>
    </location>
</feature>
<evidence type="ECO:0000256" key="3">
    <source>
        <dbReference type="ARBA" id="ARBA00022525"/>
    </source>
</evidence>